<evidence type="ECO:0000256" key="5">
    <source>
        <dbReference type="ARBA" id="ARBA00022454"/>
    </source>
</evidence>
<feature type="binding site" evidence="19">
    <location>
        <position position="154"/>
    </location>
    <ligand>
        <name>substrate</name>
    </ligand>
</feature>
<dbReference type="AlphaFoldDB" id="A0AAN8J672"/>
<evidence type="ECO:0000256" key="14">
    <source>
        <dbReference type="ARBA" id="ARBA00049136"/>
    </source>
</evidence>
<evidence type="ECO:0000256" key="18">
    <source>
        <dbReference type="PIRSR" id="PIRSR037913-1"/>
    </source>
</evidence>
<evidence type="ECO:0000256" key="7">
    <source>
        <dbReference type="ARBA" id="ARBA00022491"/>
    </source>
</evidence>
<feature type="active site" description="Proton acceptor" evidence="18">
    <location>
        <position position="146"/>
    </location>
</feature>
<comment type="caution">
    <text evidence="22">The sequence shown here is derived from an EMBL/GenBank/DDBJ whole genome shotgun (WGS) entry which is preliminary data.</text>
</comment>
<dbReference type="InterPro" id="IPR003084">
    <property type="entry name" value="HDAC_I/II"/>
</dbReference>
<evidence type="ECO:0000256" key="4">
    <source>
        <dbReference type="ARBA" id="ARBA00004496"/>
    </source>
</evidence>
<dbReference type="GO" id="GO:0005737">
    <property type="term" value="C:cytoplasm"/>
    <property type="evidence" value="ECO:0007669"/>
    <property type="project" value="UniProtKB-SubCell"/>
</dbReference>
<evidence type="ECO:0000256" key="6">
    <source>
        <dbReference type="ARBA" id="ARBA00022490"/>
    </source>
</evidence>
<sequence length="381" mass="42811">MDRKPDPECKKEEKKKICYIHNDAILQKCNTLMRILNRADMVHSLIEAYGLLNCMSIVEPRQATDDELLGFHAADYIEFLHTIDDLSEEDKCGDEAEEFGLVYDCPIQDGVFDCASLVGGASITAAEKLVSGESDIAINWYGGWHHAHRDSASGFCYINDVVLGILKLRQKFDRVLYIDLDLHHGDGVEEAFCCTNKVLTLSFHKYSPGFFPGTGSCEEKGYSKGKYYSVNVPLLDGLKDDEFYSIFYRIMCKVKEVFKPEAVVCQCGADGLEGDPMQSFNLSPASLGQCIQYIMSLNKPLILLGGGGYNFINTAKCWTYLTSIAINREISHDIPDHKYFSMYGPDFDLTVSVGNRSDSNTREYLHEIYTTVIDNLEKIDS</sequence>
<keyword evidence="5" id="KW-0158">Chromosome</keyword>
<comment type="cofactor">
    <cofactor evidence="1">
        <name>a divalent metal cation</name>
        <dbReference type="ChEBI" id="CHEBI:60240"/>
    </cofactor>
</comment>
<keyword evidence="12 17" id="KW-0804">Transcription</keyword>
<organism evidence="22 23">
    <name type="scientific">Patella caerulea</name>
    <name type="common">Rayed Mediterranean limpet</name>
    <dbReference type="NCBI Taxonomy" id="87958"/>
    <lineage>
        <taxon>Eukaryota</taxon>
        <taxon>Metazoa</taxon>
        <taxon>Spiralia</taxon>
        <taxon>Lophotrochozoa</taxon>
        <taxon>Mollusca</taxon>
        <taxon>Gastropoda</taxon>
        <taxon>Patellogastropoda</taxon>
        <taxon>Patelloidea</taxon>
        <taxon>Patellidae</taxon>
        <taxon>Patella</taxon>
    </lineage>
</organism>
<evidence type="ECO:0000256" key="11">
    <source>
        <dbReference type="ARBA" id="ARBA00023015"/>
    </source>
</evidence>
<dbReference type="PIRSF" id="PIRSF037913">
    <property type="entry name" value="His_deacetylse_1"/>
    <property type="match status" value="1"/>
</dbReference>
<reference evidence="22 23" key="1">
    <citation type="submission" date="2024-01" db="EMBL/GenBank/DDBJ databases">
        <title>The genome of the rayed Mediterranean limpet Patella caerulea (Linnaeus, 1758).</title>
        <authorList>
            <person name="Anh-Thu Weber A."/>
            <person name="Halstead-Nussloch G."/>
        </authorList>
    </citation>
    <scope>NUCLEOTIDE SEQUENCE [LARGE SCALE GENOMIC DNA]</scope>
    <source>
        <strain evidence="22">AATW-2023a</strain>
        <tissue evidence="22">Whole specimen</tissue>
    </source>
</reference>
<dbReference type="PANTHER" id="PTHR10625:SF14">
    <property type="entry name" value="HISTONE DEACETYLASE 8"/>
    <property type="match status" value="1"/>
</dbReference>
<evidence type="ECO:0000256" key="9">
    <source>
        <dbReference type="ARBA" id="ARBA00022801"/>
    </source>
</evidence>
<evidence type="ECO:0000256" key="12">
    <source>
        <dbReference type="ARBA" id="ARBA00023163"/>
    </source>
</evidence>
<feature type="binding site" evidence="20">
    <location>
        <position position="270"/>
    </location>
    <ligand>
        <name>a divalent metal cation</name>
        <dbReference type="ChEBI" id="CHEBI:60240"/>
    </ligand>
</feature>
<evidence type="ECO:0000256" key="2">
    <source>
        <dbReference type="ARBA" id="ARBA00004123"/>
    </source>
</evidence>
<dbReference type="InterPro" id="IPR000286">
    <property type="entry name" value="HDACs"/>
</dbReference>
<dbReference type="InterPro" id="IPR037138">
    <property type="entry name" value="His_deacetylse_dom_sf"/>
</dbReference>
<dbReference type="EMBL" id="JAZGQO010000014">
    <property type="protein sequence ID" value="KAK6170926.1"/>
    <property type="molecule type" value="Genomic_DNA"/>
</dbReference>
<dbReference type="Pfam" id="PF00850">
    <property type="entry name" value="Hist_deacetyl"/>
    <property type="match status" value="1"/>
</dbReference>
<keyword evidence="6" id="KW-0963">Cytoplasm</keyword>
<keyword evidence="11 17" id="KW-0805">Transcription regulation</keyword>
<dbReference type="InterPro" id="IPR023696">
    <property type="entry name" value="Ureohydrolase_dom_sf"/>
</dbReference>
<keyword evidence="9 17" id="KW-0378">Hydrolase</keyword>
<keyword evidence="13 17" id="KW-0539">Nucleus</keyword>
<comment type="catalytic activity">
    <reaction evidence="16">
        <text>N(6)-acetyl-L-lysyl-[histone] + H2O = L-lysyl-[histone] + acetate</text>
        <dbReference type="Rhea" id="RHEA:58196"/>
        <dbReference type="Rhea" id="RHEA-COMP:9845"/>
        <dbReference type="Rhea" id="RHEA-COMP:11338"/>
        <dbReference type="ChEBI" id="CHEBI:15377"/>
        <dbReference type="ChEBI" id="CHEBI:29969"/>
        <dbReference type="ChEBI" id="CHEBI:30089"/>
        <dbReference type="ChEBI" id="CHEBI:61930"/>
        <dbReference type="EC" id="3.5.1.98"/>
    </reaction>
    <physiologicalReaction direction="left-to-right" evidence="16">
        <dbReference type="Rhea" id="RHEA:58197"/>
    </physiologicalReaction>
</comment>
<comment type="catalytic activity">
    <reaction evidence="15">
        <text>N(6)-(2E)-butenoyl-L-lysyl-[protein] + H2O = (2E)-2-butenoate + L-lysyl-[protein]</text>
        <dbReference type="Rhea" id="RHEA:69172"/>
        <dbReference type="Rhea" id="RHEA-COMP:9752"/>
        <dbReference type="Rhea" id="RHEA-COMP:13707"/>
        <dbReference type="ChEBI" id="CHEBI:15377"/>
        <dbReference type="ChEBI" id="CHEBI:29969"/>
        <dbReference type="ChEBI" id="CHEBI:35899"/>
        <dbReference type="ChEBI" id="CHEBI:137954"/>
    </reaction>
    <physiologicalReaction direction="left-to-right" evidence="15">
        <dbReference type="Rhea" id="RHEA:69173"/>
    </physiologicalReaction>
</comment>
<dbReference type="GO" id="GO:0005694">
    <property type="term" value="C:chromosome"/>
    <property type="evidence" value="ECO:0007669"/>
    <property type="project" value="UniProtKB-SubCell"/>
</dbReference>
<dbReference type="GO" id="GO:0046872">
    <property type="term" value="F:metal ion binding"/>
    <property type="evidence" value="ECO:0007669"/>
    <property type="project" value="UniProtKB-KW"/>
</dbReference>
<dbReference type="EC" id="3.5.1.98" evidence="17"/>
<feature type="domain" description="Histone deacetylase" evidence="21">
    <location>
        <begin position="38"/>
        <end position="323"/>
    </location>
</feature>
<evidence type="ECO:0000256" key="19">
    <source>
        <dbReference type="PIRSR" id="PIRSR037913-2"/>
    </source>
</evidence>
<comment type="subcellular location">
    <subcellularLocation>
        <location evidence="3">Chromosome</location>
    </subcellularLocation>
    <subcellularLocation>
        <location evidence="4">Cytoplasm</location>
    </subcellularLocation>
    <subcellularLocation>
        <location evidence="2 17">Nucleus</location>
    </subcellularLocation>
</comment>
<keyword evidence="23" id="KW-1185">Reference proteome</keyword>
<proteinExistence type="inferred from homology"/>
<evidence type="ECO:0000256" key="15">
    <source>
        <dbReference type="ARBA" id="ARBA00049193"/>
    </source>
</evidence>
<dbReference type="GO" id="GO:0141221">
    <property type="term" value="F:histone deacetylase activity, hydrolytic mechanism"/>
    <property type="evidence" value="ECO:0007669"/>
    <property type="project" value="UniProtKB-EC"/>
</dbReference>
<evidence type="ECO:0000256" key="13">
    <source>
        <dbReference type="ARBA" id="ARBA00023242"/>
    </source>
</evidence>
<dbReference type="GO" id="GO:0031507">
    <property type="term" value="P:heterochromatin formation"/>
    <property type="evidence" value="ECO:0007669"/>
    <property type="project" value="TreeGrafter"/>
</dbReference>
<evidence type="ECO:0000259" key="21">
    <source>
        <dbReference type="Pfam" id="PF00850"/>
    </source>
</evidence>
<feature type="binding site" evidence="19">
    <location>
        <position position="309"/>
    </location>
    <ligand>
        <name>substrate</name>
    </ligand>
</feature>
<dbReference type="Gene3D" id="3.40.800.20">
    <property type="entry name" value="Histone deacetylase domain"/>
    <property type="match status" value="1"/>
</dbReference>
<feature type="binding site" evidence="20">
    <location>
        <position position="183"/>
    </location>
    <ligand>
        <name>a divalent metal cation</name>
        <dbReference type="ChEBI" id="CHEBI:60240"/>
    </ligand>
</feature>
<evidence type="ECO:0000256" key="10">
    <source>
        <dbReference type="ARBA" id="ARBA00022853"/>
    </source>
</evidence>
<keyword evidence="10 17" id="KW-0156">Chromatin regulator</keyword>
<evidence type="ECO:0000256" key="17">
    <source>
        <dbReference type="PIRNR" id="PIRNR037913"/>
    </source>
</evidence>
<evidence type="ECO:0000313" key="22">
    <source>
        <dbReference type="EMBL" id="KAK6170926.1"/>
    </source>
</evidence>
<dbReference type="PRINTS" id="PR01270">
    <property type="entry name" value="HDASUPER"/>
</dbReference>
<gene>
    <name evidence="22" type="ORF">SNE40_019207</name>
</gene>
<dbReference type="GO" id="GO:0005634">
    <property type="term" value="C:nucleus"/>
    <property type="evidence" value="ECO:0007669"/>
    <property type="project" value="UniProtKB-SubCell"/>
</dbReference>
<keyword evidence="8 20" id="KW-0479">Metal-binding</keyword>
<name>A0AAN8J672_PATCE</name>
<dbReference type="FunFam" id="3.40.800.20:FF:000006">
    <property type="entry name" value="Histone deacetylase 8"/>
    <property type="match status" value="1"/>
</dbReference>
<dbReference type="SUPFAM" id="SSF52768">
    <property type="entry name" value="Arginase/deacetylase"/>
    <property type="match status" value="1"/>
</dbReference>
<protein>
    <recommendedName>
        <fullName evidence="17">Histone deacetylase</fullName>
        <ecNumber evidence="17">3.5.1.98</ecNumber>
    </recommendedName>
</protein>
<comment type="catalytic activity">
    <reaction evidence="14">
        <text>N(6)-acetyl-L-lysyl-[protein] + H2O = L-lysyl-[protein] + acetate</text>
        <dbReference type="Rhea" id="RHEA:58108"/>
        <dbReference type="Rhea" id="RHEA-COMP:9752"/>
        <dbReference type="Rhea" id="RHEA-COMP:10731"/>
        <dbReference type="ChEBI" id="CHEBI:15377"/>
        <dbReference type="ChEBI" id="CHEBI:29969"/>
        <dbReference type="ChEBI" id="CHEBI:30089"/>
        <dbReference type="ChEBI" id="CHEBI:61930"/>
    </reaction>
    <physiologicalReaction direction="left-to-right" evidence="14">
        <dbReference type="Rhea" id="RHEA:58109"/>
    </physiologicalReaction>
</comment>
<evidence type="ECO:0000256" key="16">
    <source>
        <dbReference type="ARBA" id="ARBA00049416"/>
    </source>
</evidence>
<dbReference type="Proteomes" id="UP001347796">
    <property type="component" value="Unassembled WGS sequence"/>
</dbReference>
<dbReference type="InterPro" id="IPR023801">
    <property type="entry name" value="His_deacetylse_dom"/>
</dbReference>
<evidence type="ECO:0000256" key="8">
    <source>
        <dbReference type="ARBA" id="ARBA00022723"/>
    </source>
</evidence>
<evidence type="ECO:0000256" key="3">
    <source>
        <dbReference type="ARBA" id="ARBA00004286"/>
    </source>
</evidence>
<comment type="similarity">
    <text evidence="17">Belongs to the histone deacetylase family. HD Type 1 subfamily.</text>
</comment>
<evidence type="ECO:0000313" key="23">
    <source>
        <dbReference type="Proteomes" id="UP001347796"/>
    </source>
</evidence>
<dbReference type="PRINTS" id="PR01271">
    <property type="entry name" value="HISDACETLASE"/>
</dbReference>
<feature type="binding site" evidence="19">
    <location>
        <position position="104"/>
    </location>
    <ligand>
        <name>substrate</name>
    </ligand>
</feature>
<evidence type="ECO:0000256" key="1">
    <source>
        <dbReference type="ARBA" id="ARBA00001968"/>
    </source>
</evidence>
<evidence type="ECO:0000256" key="20">
    <source>
        <dbReference type="PIRSR" id="PIRSR037913-3"/>
    </source>
</evidence>
<dbReference type="PANTHER" id="PTHR10625">
    <property type="entry name" value="HISTONE DEACETYLASE HDAC1-RELATED"/>
    <property type="match status" value="1"/>
</dbReference>
<feature type="binding site" evidence="20">
    <location>
        <position position="181"/>
    </location>
    <ligand>
        <name>a divalent metal cation</name>
        <dbReference type="ChEBI" id="CHEBI:60240"/>
    </ligand>
</feature>
<accession>A0AAN8J672</accession>
<keyword evidence="7" id="KW-0678">Repressor</keyword>